<keyword evidence="2" id="KW-1133">Transmembrane helix</keyword>
<gene>
    <name evidence="3" type="ORF">J5Y03_19060</name>
</gene>
<protein>
    <submittedName>
        <fullName evidence="3">Septum formation initiator family protein</fullName>
    </submittedName>
</protein>
<evidence type="ECO:0000313" key="3">
    <source>
        <dbReference type="EMBL" id="MBP0727252.1"/>
    </source>
</evidence>
<reference evidence="3" key="1">
    <citation type="submission" date="2021-04" db="EMBL/GenBank/DDBJ databases">
        <title>Genome seq and assembly of Bacillus sp.</title>
        <authorList>
            <person name="Chhetri G."/>
        </authorList>
    </citation>
    <scope>NUCLEOTIDE SEQUENCE</scope>
    <source>
        <strain evidence="3">RG28</strain>
    </source>
</reference>
<dbReference type="InterPro" id="IPR039076">
    <property type="entry name" value="DivIC"/>
</dbReference>
<evidence type="ECO:0000256" key="1">
    <source>
        <dbReference type="SAM" id="Coils"/>
    </source>
</evidence>
<dbReference type="PANTHER" id="PTHR40027:SF1">
    <property type="entry name" value="CELL DIVISION PROTEIN DIVIC"/>
    <property type="match status" value="1"/>
</dbReference>
<accession>A0A940NU97</accession>
<dbReference type="Proteomes" id="UP000682134">
    <property type="component" value="Unassembled WGS sequence"/>
</dbReference>
<comment type="caution">
    <text evidence="3">The sequence shown here is derived from an EMBL/GenBank/DDBJ whole genome shotgun (WGS) entry which is preliminary data.</text>
</comment>
<dbReference type="GO" id="GO:0051301">
    <property type="term" value="P:cell division"/>
    <property type="evidence" value="ECO:0007669"/>
    <property type="project" value="InterPro"/>
</dbReference>
<dbReference type="InterPro" id="IPR007060">
    <property type="entry name" value="FtsL/DivIC"/>
</dbReference>
<dbReference type="Pfam" id="PF04977">
    <property type="entry name" value="DivIC"/>
    <property type="match status" value="1"/>
</dbReference>
<sequence>MELARKLEVKSYNLPEHIESTDTNLSGLPRNRSVKKFFLRMILFITFSVPSGIFLQQMLQNQIQLNQMKNHQVSILEKKMGELQKENEDAKAMILKLNDDQYISQLARKKLFFSKKDEIVFPNMK</sequence>
<feature type="transmembrane region" description="Helical" evidence="2">
    <location>
        <begin position="37"/>
        <end position="59"/>
    </location>
</feature>
<keyword evidence="4" id="KW-1185">Reference proteome</keyword>
<keyword evidence="2" id="KW-0472">Membrane</keyword>
<evidence type="ECO:0000313" key="4">
    <source>
        <dbReference type="Proteomes" id="UP000682134"/>
    </source>
</evidence>
<organism evidence="3 4">
    <name type="scientific">Gottfriedia endophytica</name>
    <dbReference type="NCBI Taxonomy" id="2820819"/>
    <lineage>
        <taxon>Bacteria</taxon>
        <taxon>Bacillati</taxon>
        <taxon>Bacillota</taxon>
        <taxon>Bacilli</taxon>
        <taxon>Bacillales</taxon>
        <taxon>Bacillaceae</taxon>
        <taxon>Gottfriedia</taxon>
    </lineage>
</organism>
<keyword evidence="1" id="KW-0175">Coiled coil</keyword>
<dbReference type="PANTHER" id="PTHR40027">
    <property type="entry name" value="CELL DIVISION PROTEIN DIVIC"/>
    <property type="match status" value="1"/>
</dbReference>
<proteinExistence type="predicted"/>
<dbReference type="RefSeq" id="WP_209407588.1">
    <property type="nucleotide sequence ID" value="NZ_JAGIYQ010000021.1"/>
</dbReference>
<keyword evidence="2" id="KW-0812">Transmembrane</keyword>
<dbReference type="EMBL" id="JAGIYQ010000021">
    <property type="protein sequence ID" value="MBP0727252.1"/>
    <property type="molecule type" value="Genomic_DNA"/>
</dbReference>
<dbReference type="AlphaFoldDB" id="A0A940NU97"/>
<feature type="coiled-coil region" evidence="1">
    <location>
        <begin position="66"/>
        <end position="100"/>
    </location>
</feature>
<name>A0A940NU97_9BACI</name>
<evidence type="ECO:0000256" key="2">
    <source>
        <dbReference type="SAM" id="Phobius"/>
    </source>
</evidence>